<evidence type="ECO:0000256" key="2">
    <source>
        <dbReference type="ARBA" id="ARBA00022692"/>
    </source>
</evidence>
<dbReference type="EMBL" id="MPJW01000291">
    <property type="protein sequence ID" value="OLU36081.1"/>
    <property type="molecule type" value="Genomic_DNA"/>
</dbReference>
<evidence type="ECO:0000256" key="5">
    <source>
        <dbReference type="SAM" id="Phobius"/>
    </source>
</evidence>
<sequence>MFSLLKAAPLSVKQVVALLIFMLMSSFASMFMPTLLAWMLDSGVPSQNHQIIIILGVVMAMFALMSAIFSMGTARLSAKLSTDFARRLRNAVFKKFRVFHPQKQIVFQRQAFWFGVPLTLQPLRCL</sequence>
<dbReference type="InterPro" id="IPR011527">
    <property type="entry name" value="ABC1_TM_dom"/>
</dbReference>
<keyword evidence="3 5" id="KW-1133">Transmembrane helix</keyword>
<evidence type="ECO:0000256" key="1">
    <source>
        <dbReference type="ARBA" id="ARBA00004651"/>
    </source>
</evidence>
<evidence type="ECO:0000313" key="7">
    <source>
        <dbReference type="EMBL" id="OLU36081.1"/>
    </source>
</evidence>
<keyword evidence="8" id="KW-1185">Reference proteome</keyword>
<feature type="transmembrane region" description="Helical" evidence="5">
    <location>
        <begin position="15"/>
        <end position="39"/>
    </location>
</feature>
<organism evidence="7 8">
    <name type="scientific">Ileibacterium valens</name>
    <dbReference type="NCBI Taxonomy" id="1862668"/>
    <lineage>
        <taxon>Bacteria</taxon>
        <taxon>Bacillati</taxon>
        <taxon>Bacillota</taxon>
        <taxon>Erysipelotrichia</taxon>
        <taxon>Erysipelotrichales</taxon>
        <taxon>Erysipelotrichaceae</taxon>
        <taxon>Ileibacterium</taxon>
    </lineage>
</organism>
<gene>
    <name evidence="7" type="ORF">BO222_13030</name>
</gene>
<name>A0A1U7NCD4_9FIRM</name>
<keyword evidence="4 5" id="KW-0472">Membrane</keyword>
<evidence type="ECO:0000313" key="8">
    <source>
        <dbReference type="Proteomes" id="UP000186341"/>
    </source>
</evidence>
<evidence type="ECO:0000256" key="4">
    <source>
        <dbReference type="ARBA" id="ARBA00023136"/>
    </source>
</evidence>
<evidence type="ECO:0000259" key="6">
    <source>
        <dbReference type="PROSITE" id="PS50929"/>
    </source>
</evidence>
<proteinExistence type="predicted"/>
<dbReference type="AlphaFoldDB" id="A0A1U7NCD4"/>
<dbReference type="Proteomes" id="UP000186341">
    <property type="component" value="Unassembled WGS sequence"/>
</dbReference>
<evidence type="ECO:0000256" key="3">
    <source>
        <dbReference type="ARBA" id="ARBA00022989"/>
    </source>
</evidence>
<comment type="caution">
    <text evidence="7">The sequence shown here is derived from an EMBL/GenBank/DDBJ whole genome shotgun (WGS) entry which is preliminary data.</text>
</comment>
<accession>A0A1U7NCD4</accession>
<dbReference type="SUPFAM" id="SSF90123">
    <property type="entry name" value="ABC transporter transmembrane region"/>
    <property type="match status" value="1"/>
</dbReference>
<dbReference type="RefSeq" id="WP_075821164.1">
    <property type="nucleotide sequence ID" value="NZ_CAPNHH010000100.1"/>
</dbReference>
<dbReference type="GO" id="GO:0140359">
    <property type="term" value="F:ABC-type transporter activity"/>
    <property type="evidence" value="ECO:0007669"/>
    <property type="project" value="InterPro"/>
</dbReference>
<protein>
    <recommendedName>
        <fullName evidence="6">ABC transmembrane type-1 domain-containing protein</fullName>
    </recommendedName>
</protein>
<feature type="domain" description="ABC transmembrane type-1" evidence="6">
    <location>
        <begin position="16"/>
        <end position="95"/>
    </location>
</feature>
<dbReference type="Gene3D" id="1.20.1560.10">
    <property type="entry name" value="ABC transporter type 1, transmembrane domain"/>
    <property type="match status" value="1"/>
</dbReference>
<dbReference type="GeneID" id="82204032"/>
<dbReference type="GO" id="GO:0005524">
    <property type="term" value="F:ATP binding"/>
    <property type="evidence" value="ECO:0007669"/>
    <property type="project" value="InterPro"/>
</dbReference>
<dbReference type="GO" id="GO:0005886">
    <property type="term" value="C:plasma membrane"/>
    <property type="evidence" value="ECO:0007669"/>
    <property type="project" value="UniProtKB-SubCell"/>
</dbReference>
<dbReference type="InterPro" id="IPR036640">
    <property type="entry name" value="ABC1_TM_sf"/>
</dbReference>
<feature type="transmembrane region" description="Helical" evidence="5">
    <location>
        <begin position="51"/>
        <end position="71"/>
    </location>
</feature>
<reference evidence="7 8" key="1">
    <citation type="submission" date="2016-11" db="EMBL/GenBank/DDBJ databases">
        <title>Description of two novel members of the family Erysipelotrichaceae: Ileibacterium lipovorans gen. nov., sp. nov. and Dubosiella newyorkensis, gen. nov., sp. nov.</title>
        <authorList>
            <person name="Cox L.M."/>
            <person name="Sohn J."/>
            <person name="Tyrrell K.L."/>
            <person name="Citron D.M."/>
            <person name="Lawson P.A."/>
            <person name="Patel N.B."/>
            <person name="Iizumi T."/>
            <person name="Perez-Perez G.I."/>
            <person name="Goldstein E.J."/>
            <person name="Blaser M.J."/>
        </authorList>
    </citation>
    <scope>NUCLEOTIDE SEQUENCE [LARGE SCALE GENOMIC DNA]</scope>
    <source>
        <strain evidence="7 8">NYU-BL-A3</strain>
    </source>
</reference>
<keyword evidence="2 5" id="KW-0812">Transmembrane</keyword>
<dbReference type="PROSITE" id="PS50929">
    <property type="entry name" value="ABC_TM1F"/>
    <property type="match status" value="1"/>
</dbReference>
<comment type="subcellular location">
    <subcellularLocation>
        <location evidence="1">Cell membrane</location>
        <topology evidence="1">Multi-pass membrane protein</topology>
    </subcellularLocation>
</comment>